<dbReference type="PANTHER" id="PTHR47332">
    <property type="entry name" value="SET DOMAIN-CONTAINING PROTEIN 5"/>
    <property type="match status" value="1"/>
</dbReference>
<feature type="domain" description="SET" evidence="2">
    <location>
        <begin position="151"/>
        <end position="303"/>
    </location>
</feature>
<dbReference type="VEuPathDB" id="FungiDB:PV09_03589"/>
<gene>
    <name evidence="3" type="ORF">PV09_03589</name>
</gene>
<dbReference type="Proteomes" id="UP000053259">
    <property type="component" value="Unassembled WGS sequence"/>
</dbReference>
<name>A0A0D1YYE5_9PEZI</name>
<dbReference type="AlphaFoldDB" id="A0A0D1YYE5"/>
<dbReference type="PROSITE" id="PS50280">
    <property type="entry name" value="SET"/>
    <property type="match status" value="1"/>
</dbReference>
<evidence type="ECO:0000313" key="3">
    <source>
        <dbReference type="EMBL" id="KIW05732.1"/>
    </source>
</evidence>
<dbReference type="InterPro" id="IPR046341">
    <property type="entry name" value="SET_dom_sf"/>
</dbReference>
<dbReference type="HOGENOM" id="CLU_028281_6_1_1"/>
<feature type="signal peptide" evidence="1">
    <location>
        <begin position="1"/>
        <end position="19"/>
    </location>
</feature>
<dbReference type="STRING" id="253628.A0A0D1YYE5"/>
<dbReference type="InParanoid" id="A0A0D1YYE5"/>
<dbReference type="OrthoDB" id="1028014at2759"/>
<evidence type="ECO:0000313" key="4">
    <source>
        <dbReference type="Proteomes" id="UP000053259"/>
    </source>
</evidence>
<dbReference type="PANTHER" id="PTHR47332:SF6">
    <property type="entry name" value="SET DOMAIN-CONTAINING PROTEIN"/>
    <property type="match status" value="1"/>
</dbReference>
<keyword evidence="4" id="KW-1185">Reference proteome</keyword>
<dbReference type="SUPFAM" id="SSF82199">
    <property type="entry name" value="SET domain"/>
    <property type="match status" value="1"/>
</dbReference>
<dbReference type="GeneID" id="27311562"/>
<protein>
    <recommendedName>
        <fullName evidence="2">SET domain-containing protein</fullName>
    </recommendedName>
</protein>
<evidence type="ECO:0000256" key="1">
    <source>
        <dbReference type="SAM" id="SignalP"/>
    </source>
</evidence>
<dbReference type="SMART" id="SM00317">
    <property type="entry name" value="SET"/>
    <property type="match status" value="1"/>
</dbReference>
<keyword evidence="1" id="KW-0732">Signal</keyword>
<feature type="chain" id="PRO_5002237409" description="SET domain-containing protein" evidence="1">
    <location>
        <begin position="20"/>
        <end position="457"/>
    </location>
</feature>
<dbReference type="RefSeq" id="XP_016215601.1">
    <property type="nucleotide sequence ID" value="XM_016356808.1"/>
</dbReference>
<proteinExistence type="predicted"/>
<dbReference type="InterPro" id="IPR001214">
    <property type="entry name" value="SET_dom"/>
</dbReference>
<dbReference type="EMBL" id="KN847537">
    <property type="protein sequence ID" value="KIW05732.1"/>
    <property type="molecule type" value="Genomic_DNA"/>
</dbReference>
<dbReference type="Pfam" id="PF00856">
    <property type="entry name" value="SET"/>
    <property type="match status" value="1"/>
</dbReference>
<evidence type="ECO:0000259" key="2">
    <source>
        <dbReference type="PROSITE" id="PS50280"/>
    </source>
</evidence>
<accession>A0A0D1YYE5</accession>
<dbReference type="CDD" id="cd20071">
    <property type="entry name" value="SET_SMYD"/>
    <property type="match status" value="1"/>
</dbReference>
<dbReference type="Gene3D" id="2.170.270.10">
    <property type="entry name" value="SET domain"/>
    <property type="match status" value="1"/>
</dbReference>
<dbReference type="InterPro" id="IPR053185">
    <property type="entry name" value="SET_domain_protein"/>
</dbReference>
<reference evidence="3 4" key="1">
    <citation type="submission" date="2015-01" db="EMBL/GenBank/DDBJ databases">
        <title>The Genome Sequence of Ochroconis gallopava CBS43764.</title>
        <authorList>
            <consortium name="The Broad Institute Genomics Platform"/>
            <person name="Cuomo C."/>
            <person name="de Hoog S."/>
            <person name="Gorbushina A."/>
            <person name="Stielow B."/>
            <person name="Teixiera M."/>
            <person name="Abouelleil A."/>
            <person name="Chapman S.B."/>
            <person name="Priest M."/>
            <person name="Young S.K."/>
            <person name="Wortman J."/>
            <person name="Nusbaum C."/>
            <person name="Birren B."/>
        </authorList>
    </citation>
    <scope>NUCLEOTIDE SEQUENCE [LARGE SCALE GENOMIC DNA]</scope>
    <source>
        <strain evidence="3 4">CBS 43764</strain>
    </source>
</reference>
<organism evidence="3 4">
    <name type="scientific">Verruconis gallopava</name>
    <dbReference type="NCBI Taxonomy" id="253628"/>
    <lineage>
        <taxon>Eukaryota</taxon>
        <taxon>Fungi</taxon>
        <taxon>Dikarya</taxon>
        <taxon>Ascomycota</taxon>
        <taxon>Pezizomycotina</taxon>
        <taxon>Dothideomycetes</taxon>
        <taxon>Pleosporomycetidae</taxon>
        <taxon>Venturiales</taxon>
        <taxon>Sympoventuriaceae</taxon>
        <taxon>Verruconis</taxon>
    </lineage>
</organism>
<sequence>MMKIQFSLCCLALFSPCLAVQSLLDIGYDFCASNALFSSINPLCAKPQTANVQLPIIHGSASKPEEVLKSSRYDHHHHEDQIGRQSLWSTSPRCLAHYNETTKYCVYTSQSFAANRGISIFANSDHSDKYARLQGLSDPAVVEGCNAETDPRFTSQPIPGKGLGLVASRPISRGEELFRSTPVVIIEEGLDELFDESDRLPFYHLAIKQLPDGSRRLFHDLMGHFGGDVVEDIINTNCFAVALHVGADDDEAVAATAVFPEMSRMNHDCRPNAHYYFDPDTLTQHVHALRTILPGEEITVSYINPAQVSAHRKEALRSSWGFSCGCNACTAHAPIREASDRRVEEIERLQSMLGDYSAASPIADSETGTRVADLLIELYRLEGMLGPISEAYAYAALEYNSAQRKWEAIKYANMAIEAGLLYGGPKDGDVQSMMELVRSPEEHWSWDYRARVRWQEG</sequence>